<organism evidence="1 2">
    <name type="scientific">Acaryochloris marina (strain MBIC 11017)</name>
    <dbReference type="NCBI Taxonomy" id="329726"/>
    <lineage>
        <taxon>Bacteria</taxon>
        <taxon>Bacillati</taxon>
        <taxon>Cyanobacteriota</taxon>
        <taxon>Cyanophyceae</taxon>
        <taxon>Acaryochloridales</taxon>
        <taxon>Acaryochloridaceae</taxon>
        <taxon>Acaryochloris</taxon>
    </lineage>
</organism>
<dbReference type="Proteomes" id="UP000000268">
    <property type="component" value="Chromosome"/>
</dbReference>
<name>B0CCP7_ACAM1</name>
<dbReference type="EMBL" id="CP000828">
    <property type="protein sequence ID" value="ABW29209.1"/>
    <property type="molecule type" value="Genomic_DNA"/>
</dbReference>
<sequence length="38" mass="4092">MKSQTKKPAFSLQISVSEESTRWLIGSLIAITPGSSIV</sequence>
<dbReference type="HOGENOM" id="CLU_3323240_0_0_3"/>
<evidence type="ECO:0000313" key="1">
    <source>
        <dbReference type="EMBL" id="ABW29209.1"/>
    </source>
</evidence>
<proteinExistence type="predicted"/>
<dbReference type="STRING" id="329726.AM1_4229"/>
<gene>
    <name evidence="1" type="ordered locus">AM1_4229</name>
</gene>
<keyword evidence="2" id="KW-1185">Reference proteome</keyword>
<dbReference type="AlphaFoldDB" id="B0CCP7"/>
<accession>B0CCP7</accession>
<dbReference type="KEGG" id="amr:AM1_4229"/>
<reference evidence="1 2" key="1">
    <citation type="journal article" date="2008" name="Proc. Natl. Acad. Sci. U.S.A.">
        <title>Niche adaptation and genome expansion in the chlorophyll d-producing cyanobacterium Acaryochloris marina.</title>
        <authorList>
            <person name="Swingley W.D."/>
            <person name="Chen M."/>
            <person name="Cheung P.C."/>
            <person name="Conrad A.L."/>
            <person name="Dejesa L.C."/>
            <person name="Hao J."/>
            <person name="Honchak B.M."/>
            <person name="Karbach L.E."/>
            <person name="Kurdoglu A."/>
            <person name="Lahiri S."/>
            <person name="Mastrian S.D."/>
            <person name="Miyashita H."/>
            <person name="Page L."/>
            <person name="Ramakrishna P."/>
            <person name="Satoh S."/>
            <person name="Sattley W.M."/>
            <person name="Shimada Y."/>
            <person name="Taylor H.L."/>
            <person name="Tomo T."/>
            <person name="Tsuchiya T."/>
            <person name="Wang Z.T."/>
            <person name="Raymond J."/>
            <person name="Mimuro M."/>
            <person name="Blankenship R.E."/>
            <person name="Touchman J.W."/>
        </authorList>
    </citation>
    <scope>NUCLEOTIDE SEQUENCE [LARGE SCALE GENOMIC DNA]</scope>
    <source>
        <strain evidence="2">MBIC 11017</strain>
    </source>
</reference>
<protein>
    <submittedName>
        <fullName evidence="1">Uncharacterized protein</fullName>
    </submittedName>
</protein>
<evidence type="ECO:0000313" key="2">
    <source>
        <dbReference type="Proteomes" id="UP000000268"/>
    </source>
</evidence>